<evidence type="ECO:0000313" key="12">
    <source>
        <dbReference type="Proteomes" id="UP000263900"/>
    </source>
</evidence>
<dbReference type="OrthoDB" id="9777768at2"/>
<keyword evidence="12" id="KW-1185">Reference proteome</keyword>
<feature type="transmembrane region" description="Helical" evidence="9">
    <location>
        <begin position="56"/>
        <end position="77"/>
    </location>
</feature>
<keyword evidence="4 9" id="KW-1133">Transmembrane helix</keyword>
<feature type="binding site" evidence="8">
    <location>
        <position position="507"/>
    </location>
    <ligand>
        <name>Mn(2+)</name>
        <dbReference type="ChEBI" id="CHEBI:29035"/>
    </ligand>
</feature>
<evidence type="ECO:0000256" key="5">
    <source>
        <dbReference type="ARBA" id="ARBA00023136"/>
    </source>
</evidence>
<dbReference type="EMBL" id="CP032157">
    <property type="protein sequence ID" value="AXY78225.1"/>
    <property type="molecule type" value="Genomic_DNA"/>
</dbReference>
<dbReference type="GO" id="GO:0046872">
    <property type="term" value="F:metal ion binding"/>
    <property type="evidence" value="ECO:0007669"/>
    <property type="project" value="UniProtKB-KW"/>
</dbReference>
<dbReference type="PIRSF" id="PIRSF005091">
    <property type="entry name" value="Mmb_sulf_HI1246"/>
    <property type="match status" value="1"/>
</dbReference>
<sequence>MKRIIKLPTLIRWMLWTGFILLILFTLMRWGLYLFFNKQGNSLGELSKTFFLGLRFDLRTISIVLLIMLVIGSFRWLHPFVGQRGKRFWTIFLYIVVFLFLFLFVVDFAHYAYLVQRLNASVLNYLEDAGISLNMVWQSYPVIRLILGLAVSTWMVMWFIRRAWRRVNNRPERVTQRTRVISFIITFLVLGFFIFGRFNQYPLRWSDAFALGNDYKANLALNPFESFFNTLKFRNKYDEKKVKALYPVIAQYYNLPATDSVLNYERMVAPRAGGITSKPNIVLVICESFSAYKSSMWGNPLNTTPFFDSMSRNGLFFDRCFTPTYGTARGVWATITGTPDVEVPKTASRNPGAVDQHSIINDFAGYEKLYFLGGSASWANIRGLLTNNIIDLKLYEGEDFKSPTVDVWGISDKNLFLESNKVLAEQSKPFFAVIQTADNHRPYTIPQEDQATFKKVNVPLDSLQKYGFESLEELNAFRYTDFSYRTFIEAARKEKYFTNTIFVFIGDHGIPGNAGTMFPQAWTEQRLTSMHVPLLFYSPALIAPRRSSMISSQVDVLPTIAGLSNISYTNTTLGKDLLDSTTRPFAFIFDPDNNMSGVVKGDYFFRHQPKSGKDELFSITTNTLPGKDSLSEAAGRDMKQLTEALHETAKYLLLNNKKKH</sequence>
<comment type="subcellular location">
    <subcellularLocation>
        <location evidence="1">Cell membrane</location>
        <topology evidence="1">Multi-pass membrane protein</topology>
    </subcellularLocation>
</comment>
<keyword evidence="3 9" id="KW-0812">Transmembrane</keyword>
<dbReference type="GO" id="GO:0005886">
    <property type="term" value="C:plasma membrane"/>
    <property type="evidence" value="ECO:0007669"/>
    <property type="project" value="UniProtKB-SubCell"/>
</dbReference>
<feature type="transmembrane region" description="Helical" evidence="9">
    <location>
        <begin position="142"/>
        <end position="160"/>
    </location>
</feature>
<evidence type="ECO:0000256" key="4">
    <source>
        <dbReference type="ARBA" id="ARBA00022989"/>
    </source>
</evidence>
<keyword evidence="7" id="KW-0464">Manganese</keyword>
<keyword evidence="7" id="KW-0479">Metal-binding</keyword>
<evidence type="ECO:0000259" key="10">
    <source>
        <dbReference type="Pfam" id="PF00884"/>
    </source>
</evidence>
<dbReference type="InterPro" id="IPR050448">
    <property type="entry name" value="OpgB/LTA_synthase_biosynth"/>
</dbReference>
<evidence type="ECO:0000256" key="9">
    <source>
        <dbReference type="SAM" id="Phobius"/>
    </source>
</evidence>
<evidence type="ECO:0000256" key="8">
    <source>
        <dbReference type="PIRSR" id="PIRSR005091-3"/>
    </source>
</evidence>
<evidence type="ECO:0000256" key="3">
    <source>
        <dbReference type="ARBA" id="ARBA00022692"/>
    </source>
</evidence>
<evidence type="ECO:0000256" key="7">
    <source>
        <dbReference type="PIRSR" id="PIRSR005091-2"/>
    </source>
</evidence>
<evidence type="ECO:0000256" key="1">
    <source>
        <dbReference type="ARBA" id="ARBA00004651"/>
    </source>
</evidence>
<dbReference type="AlphaFoldDB" id="A0A3B7N2E5"/>
<proteinExistence type="predicted"/>
<evidence type="ECO:0000256" key="6">
    <source>
        <dbReference type="PIRSR" id="PIRSR005091-1"/>
    </source>
</evidence>
<dbReference type="Proteomes" id="UP000263900">
    <property type="component" value="Chromosome"/>
</dbReference>
<dbReference type="Pfam" id="PF00884">
    <property type="entry name" value="Sulfatase"/>
    <property type="match status" value="1"/>
</dbReference>
<dbReference type="InterPro" id="IPR000917">
    <property type="entry name" value="Sulfatase_N"/>
</dbReference>
<feature type="transmembrane region" description="Helical" evidence="9">
    <location>
        <begin position="12"/>
        <end position="36"/>
    </location>
</feature>
<feature type="binding site" evidence="8">
    <location>
        <position position="287"/>
    </location>
    <ligand>
        <name>Mn(2+)</name>
        <dbReference type="ChEBI" id="CHEBI:29035"/>
    </ligand>
</feature>
<feature type="binding site" evidence="7">
    <location>
        <position position="440"/>
    </location>
    <ligand>
        <name>substrate</name>
    </ligand>
</feature>
<dbReference type="RefSeq" id="WP_119054097.1">
    <property type="nucleotide sequence ID" value="NZ_CP032157.1"/>
</dbReference>
<dbReference type="PANTHER" id="PTHR47371">
    <property type="entry name" value="LIPOTEICHOIC ACID SYNTHASE"/>
    <property type="match status" value="1"/>
</dbReference>
<keyword evidence="5 9" id="KW-0472">Membrane</keyword>
<gene>
    <name evidence="11" type="ORF">D3H65_31365</name>
</gene>
<dbReference type="SUPFAM" id="SSF53649">
    <property type="entry name" value="Alkaline phosphatase-like"/>
    <property type="match status" value="1"/>
</dbReference>
<dbReference type="InterPro" id="IPR012160">
    <property type="entry name" value="LtaS-like"/>
</dbReference>
<dbReference type="InterPro" id="IPR017850">
    <property type="entry name" value="Alkaline_phosphatase_core_sf"/>
</dbReference>
<feature type="domain" description="Sulfatase N-terminal" evidence="10">
    <location>
        <begin position="279"/>
        <end position="565"/>
    </location>
</feature>
<feature type="transmembrane region" description="Helical" evidence="9">
    <location>
        <begin position="180"/>
        <end position="198"/>
    </location>
</feature>
<dbReference type="PANTHER" id="PTHR47371:SF3">
    <property type="entry name" value="PHOSPHOGLYCEROL TRANSFERASE I"/>
    <property type="match status" value="1"/>
</dbReference>
<dbReference type="KEGG" id="pseg:D3H65_31365"/>
<evidence type="ECO:0000313" key="11">
    <source>
        <dbReference type="EMBL" id="AXY78225.1"/>
    </source>
</evidence>
<protein>
    <submittedName>
        <fullName evidence="11">Alkaline phosphatase family protein</fullName>
    </submittedName>
</protein>
<evidence type="ECO:0000256" key="2">
    <source>
        <dbReference type="ARBA" id="ARBA00022475"/>
    </source>
</evidence>
<feature type="transmembrane region" description="Helical" evidence="9">
    <location>
        <begin position="89"/>
        <end position="113"/>
    </location>
</feature>
<feature type="active site" evidence="6">
    <location>
        <position position="327"/>
    </location>
</feature>
<dbReference type="Gene3D" id="3.40.720.10">
    <property type="entry name" value="Alkaline Phosphatase, subunit A"/>
    <property type="match status" value="1"/>
</dbReference>
<feature type="binding site" evidence="8">
    <location>
        <position position="508"/>
    </location>
    <ligand>
        <name>Mn(2+)</name>
        <dbReference type="ChEBI" id="CHEBI:29035"/>
    </ligand>
</feature>
<dbReference type="CDD" id="cd16015">
    <property type="entry name" value="LTA_synthase"/>
    <property type="match status" value="1"/>
</dbReference>
<feature type="binding site" evidence="8">
    <location>
        <position position="327"/>
    </location>
    <ligand>
        <name>Mn(2+)</name>
        <dbReference type="ChEBI" id="CHEBI:29035"/>
    </ligand>
</feature>
<accession>A0A3B7N2E5</accession>
<reference evidence="11 12" key="1">
    <citation type="submission" date="2018-09" db="EMBL/GenBank/DDBJ databases">
        <title>Genome sequencing of strain 6GH32-13.</title>
        <authorList>
            <person name="Weon H.-Y."/>
            <person name="Heo J."/>
            <person name="Kwon S.-W."/>
        </authorList>
    </citation>
    <scope>NUCLEOTIDE SEQUENCE [LARGE SCALE GENOMIC DNA]</scope>
    <source>
        <strain evidence="11 12">5GH32-13</strain>
    </source>
</reference>
<keyword evidence="2" id="KW-1003">Cell membrane</keyword>
<name>A0A3B7N2E5_9BACT</name>
<organism evidence="11 12">
    <name type="scientific">Paraflavitalea soli</name>
    <dbReference type="NCBI Taxonomy" id="2315862"/>
    <lineage>
        <taxon>Bacteria</taxon>
        <taxon>Pseudomonadati</taxon>
        <taxon>Bacteroidota</taxon>
        <taxon>Chitinophagia</taxon>
        <taxon>Chitinophagales</taxon>
        <taxon>Chitinophagaceae</taxon>
        <taxon>Paraflavitalea</taxon>
    </lineage>
</organism>